<gene>
    <name evidence="3" type="ORF">RJ641_036594</name>
</gene>
<dbReference type="Gene3D" id="3.20.20.80">
    <property type="entry name" value="Glycosidases"/>
    <property type="match status" value="1"/>
</dbReference>
<dbReference type="GO" id="GO:0008422">
    <property type="term" value="F:beta-glucosidase activity"/>
    <property type="evidence" value="ECO:0007669"/>
    <property type="project" value="TreeGrafter"/>
</dbReference>
<dbReference type="EMBL" id="JBAMMX010000009">
    <property type="protein sequence ID" value="KAK6933700.1"/>
    <property type="molecule type" value="Genomic_DNA"/>
</dbReference>
<dbReference type="GO" id="GO:0005975">
    <property type="term" value="P:carbohydrate metabolic process"/>
    <property type="evidence" value="ECO:0007669"/>
    <property type="project" value="InterPro"/>
</dbReference>
<keyword evidence="3" id="KW-0378">Hydrolase</keyword>
<evidence type="ECO:0000313" key="3">
    <source>
        <dbReference type="EMBL" id="KAK6933700.1"/>
    </source>
</evidence>
<dbReference type="Proteomes" id="UP001370490">
    <property type="component" value="Unassembled WGS sequence"/>
</dbReference>
<reference evidence="3 4" key="1">
    <citation type="submission" date="2023-12" db="EMBL/GenBank/DDBJ databases">
        <title>A high-quality genome assembly for Dillenia turbinata (Dilleniales).</title>
        <authorList>
            <person name="Chanderbali A."/>
        </authorList>
    </citation>
    <scope>NUCLEOTIDE SEQUENCE [LARGE SCALE GENOMIC DNA]</scope>
    <source>
        <strain evidence="3">LSX21</strain>
        <tissue evidence="3">Leaf</tissue>
    </source>
</reference>
<name>A0AAN8VG98_9MAGN</name>
<comment type="caution">
    <text evidence="3">The sequence shown here is derived from an EMBL/GenBank/DDBJ whole genome shotgun (WGS) entry which is preliminary data.</text>
</comment>
<sequence>MANKTCSLSLYVVNAALILGFLGHCHGSSSPHYLLSRKDFPAGFVFGAASAAYQVFFTITLLDASEVTVVSFQYEGAAHEGGRGPSIWDTFAEKHPDQCEWGSCPSPFIVDILLIMRIFDFNGQVILRSAIFGMAEKISDHSTGKVALDFYHRYKSSQKGEIGVTFASHWLVPKSMTVAGVKAQRRGLDFMLGW</sequence>
<proteinExistence type="inferred from homology"/>
<protein>
    <submittedName>
        <fullName evidence="3">Glycoside hydrolase family 1</fullName>
    </submittedName>
</protein>
<evidence type="ECO:0000313" key="4">
    <source>
        <dbReference type="Proteomes" id="UP001370490"/>
    </source>
</evidence>
<dbReference type="InterPro" id="IPR001360">
    <property type="entry name" value="Glyco_hydro_1"/>
</dbReference>
<dbReference type="InterPro" id="IPR017853">
    <property type="entry name" value="GH"/>
</dbReference>
<comment type="similarity">
    <text evidence="1 2">Belongs to the glycosyl hydrolase 1 family.</text>
</comment>
<dbReference type="SUPFAM" id="SSF51445">
    <property type="entry name" value="(Trans)glycosidases"/>
    <property type="match status" value="1"/>
</dbReference>
<dbReference type="PANTHER" id="PTHR10353">
    <property type="entry name" value="GLYCOSYL HYDROLASE"/>
    <property type="match status" value="1"/>
</dbReference>
<keyword evidence="4" id="KW-1185">Reference proteome</keyword>
<evidence type="ECO:0000256" key="1">
    <source>
        <dbReference type="ARBA" id="ARBA00010838"/>
    </source>
</evidence>
<organism evidence="3 4">
    <name type="scientific">Dillenia turbinata</name>
    <dbReference type="NCBI Taxonomy" id="194707"/>
    <lineage>
        <taxon>Eukaryota</taxon>
        <taxon>Viridiplantae</taxon>
        <taxon>Streptophyta</taxon>
        <taxon>Embryophyta</taxon>
        <taxon>Tracheophyta</taxon>
        <taxon>Spermatophyta</taxon>
        <taxon>Magnoliopsida</taxon>
        <taxon>eudicotyledons</taxon>
        <taxon>Gunneridae</taxon>
        <taxon>Pentapetalae</taxon>
        <taxon>Dilleniales</taxon>
        <taxon>Dilleniaceae</taxon>
        <taxon>Dillenia</taxon>
    </lineage>
</organism>
<accession>A0AAN8VG98</accession>
<dbReference type="AlphaFoldDB" id="A0AAN8VG98"/>
<dbReference type="PANTHER" id="PTHR10353:SF297">
    <property type="entry name" value="VICIANIN HYDROLASE-LIKE"/>
    <property type="match status" value="1"/>
</dbReference>
<evidence type="ECO:0000256" key="2">
    <source>
        <dbReference type="RuleBase" id="RU003690"/>
    </source>
</evidence>